<evidence type="ECO:0000313" key="3">
    <source>
        <dbReference type="Proteomes" id="UP001152797"/>
    </source>
</evidence>
<dbReference type="EMBL" id="CAMXCT020005846">
    <property type="protein sequence ID" value="CAL1166772.1"/>
    <property type="molecule type" value="Genomic_DNA"/>
</dbReference>
<reference evidence="2" key="2">
    <citation type="submission" date="2024-04" db="EMBL/GenBank/DDBJ databases">
        <authorList>
            <person name="Chen Y."/>
            <person name="Shah S."/>
            <person name="Dougan E. K."/>
            <person name="Thang M."/>
            <person name="Chan C."/>
        </authorList>
    </citation>
    <scope>NUCLEOTIDE SEQUENCE [LARGE SCALE GENOMIC DNA]</scope>
</reference>
<keyword evidence="3" id="KW-1185">Reference proteome</keyword>
<comment type="caution">
    <text evidence="1">The sequence shown here is derived from an EMBL/GenBank/DDBJ whole genome shotgun (WGS) entry which is preliminary data.</text>
</comment>
<dbReference type="EMBL" id="CAMXCT010005846">
    <property type="protein sequence ID" value="CAI4013397.1"/>
    <property type="molecule type" value="Genomic_DNA"/>
</dbReference>
<protein>
    <submittedName>
        <fullName evidence="1">Uncharacterized protein</fullName>
    </submittedName>
</protein>
<dbReference type="Proteomes" id="UP001152797">
    <property type="component" value="Unassembled WGS sequence"/>
</dbReference>
<organism evidence="1">
    <name type="scientific">Cladocopium goreaui</name>
    <dbReference type="NCBI Taxonomy" id="2562237"/>
    <lineage>
        <taxon>Eukaryota</taxon>
        <taxon>Sar</taxon>
        <taxon>Alveolata</taxon>
        <taxon>Dinophyceae</taxon>
        <taxon>Suessiales</taxon>
        <taxon>Symbiodiniaceae</taxon>
        <taxon>Cladocopium</taxon>
    </lineage>
</organism>
<evidence type="ECO:0000313" key="2">
    <source>
        <dbReference type="EMBL" id="CAL1166772.1"/>
    </source>
</evidence>
<proteinExistence type="predicted"/>
<feature type="non-terminal residue" evidence="1">
    <location>
        <position position="133"/>
    </location>
</feature>
<name>A0A9P1DQ10_9DINO</name>
<accession>A0A9P1DQ10</accession>
<gene>
    <name evidence="1" type="ORF">C1SCF055_LOCUS38370</name>
</gene>
<reference evidence="1" key="1">
    <citation type="submission" date="2022-10" db="EMBL/GenBank/DDBJ databases">
        <authorList>
            <person name="Chen Y."/>
            <person name="Dougan E. K."/>
            <person name="Chan C."/>
            <person name="Rhodes N."/>
            <person name="Thang M."/>
        </authorList>
    </citation>
    <scope>NUCLEOTIDE SEQUENCE</scope>
</reference>
<dbReference type="AlphaFoldDB" id="A0A9P1DQ10"/>
<dbReference type="EMBL" id="CAMXCT030005846">
    <property type="protein sequence ID" value="CAL4800709.1"/>
    <property type="molecule type" value="Genomic_DNA"/>
</dbReference>
<sequence length="133" mass="14837">LKVAETMCWLDGFAIARIAPTFFVLASIRVDSLADISTEASQRIASRFIAISRKHRRQRGIKRTIHILDSDLQGWKEIFIEFKLGSKAINGSAWTGTVACVSTEGWPRHVAFNVSTMSRRMQKTNSCRGPALA</sequence>
<evidence type="ECO:0000313" key="1">
    <source>
        <dbReference type="EMBL" id="CAI4013397.1"/>
    </source>
</evidence>